<keyword evidence="1 3" id="KW-0853">WD repeat</keyword>
<dbReference type="InterPro" id="IPR027417">
    <property type="entry name" value="P-loop_NTPase"/>
</dbReference>
<keyword evidence="5" id="KW-0472">Membrane</keyword>
<dbReference type="InterPro" id="IPR001680">
    <property type="entry name" value="WD40_rpt"/>
</dbReference>
<keyword evidence="9" id="KW-1185">Reference proteome</keyword>
<keyword evidence="5" id="KW-1133">Transmembrane helix</keyword>
<keyword evidence="5" id="KW-0812">Transmembrane</keyword>
<feature type="repeat" description="WD" evidence="3">
    <location>
        <begin position="1113"/>
        <end position="1146"/>
    </location>
</feature>
<comment type="caution">
    <text evidence="8">The sequence shown here is derived from an EMBL/GenBank/DDBJ whole genome shotgun (WGS) entry which is preliminary data.</text>
</comment>
<dbReference type="Pfam" id="PF00400">
    <property type="entry name" value="WD40"/>
    <property type="match status" value="6"/>
</dbReference>
<dbReference type="PANTHER" id="PTHR19879:SF9">
    <property type="entry name" value="TRANSCRIPTION INITIATION FACTOR TFIID SUBUNIT 5"/>
    <property type="match status" value="1"/>
</dbReference>
<feature type="domain" description="Novel STAND NTPase 1" evidence="7">
    <location>
        <begin position="281"/>
        <end position="694"/>
    </location>
</feature>
<evidence type="ECO:0000259" key="7">
    <source>
        <dbReference type="Pfam" id="PF20703"/>
    </source>
</evidence>
<dbReference type="Gene3D" id="2.130.10.10">
    <property type="entry name" value="YVTN repeat-like/Quinoprotein amine dehydrogenase"/>
    <property type="match status" value="5"/>
</dbReference>
<dbReference type="EMBL" id="BAAAZR010000004">
    <property type="protein sequence ID" value="GAA3803383.1"/>
    <property type="molecule type" value="Genomic_DNA"/>
</dbReference>
<dbReference type="InterPro" id="IPR049052">
    <property type="entry name" value="nSTAND1"/>
</dbReference>
<feature type="transmembrane region" description="Helical" evidence="5">
    <location>
        <begin position="1734"/>
        <end position="1761"/>
    </location>
</feature>
<gene>
    <name evidence="8" type="ORF">GCM10022226_24010</name>
</gene>
<feature type="repeat" description="WD" evidence="3">
    <location>
        <begin position="1402"/>
        <end position="1434"/>
    </location>
</feature>
<dbReference type="InterPro" id="IPR019775">
    <property type="entry name" value="WD40_repeat_CS"/>
</dbReference>
<evidence type="ECO:0000259" key="6">
    <source>
        <dbReference type="Pfam" id="PF02517"/>
    </source>
</evidence>
<dbReference type="InterPro" id="IPR036322">
    <property type="entry name" value="WD40_repeat_dom_sf"/>
</dbReference>
<feature type="region of interest" description="Disordered" evidence="4">
    <location>
        <begin position="1638"/>
        <end position="1668"/>
    </location>
</feature>
<feature type="transmembrane region" description="Helical" evidence="5">
    <location>
        <begin position="1576"/>
        <end position="1599"/>
    </location>
</feature>
<evidence type="ECO:0000256" key="2">
    <source>
        <dbReference type="ARBA" id="ARBA00022737"/>
    </source>
</evidence>
<dbReference type="PROSITE" id="PS50294">
    <property type="entry name" value="WD_REPEATS_REGION"/>
    <property type="match status" value="4"/>
</dbReference>
<evidence type="ECO:0000256" key="1">
    <source>
        <dbReference type="ARBA" id="ARBA00022574"/>
    </source>
</evidence>
<dbReference type="Gene3D" id="3.40.50.1460">
    <property type="match status" value="1"/>
</dbReference>
<feature type="transmembrane region" description="Helical" evidence="5">
    <location>
        <begin position="1536"/>
        <end position="1556"/>
    </location>
</feature>
<name>A0ABP7I0S5_9ACTN</name>
<dbReference type="PROSITE" id="PS50082">
    <property type="entry name" value="WD_REPEATS_2"/>
    <property type="match status" value="7"/>
</dbReference>
<dbReference type="InterPro" id="IPR015943">
    <property type="entry name" value="WD40/YVTN_repeat-like_dom_sf"/>
</dbReference>
<feature type="repeat" description="WD" evidence="3">
    <location>
        <begin position="1068"/>
        <end position="1109"/>
    </location>
</feature>
<dbReference type="SUPFAM" id="SSF50978">
    <property type="entry name" value="WD40 repeat-like"/>
    <property type="match status" value="1"/>
</dbReference>
<feature type="repeat" description="WD" evidence="3">
    <location>
        <begin position="1257"/>
        <end position="1298"/>
    </location>
</feature>
<feature type="repeat" description="WD" evidence="3">
    <location>
        <begin position="1030"/>
        <end position="1064"/>
    </location>
</feature>
<protein>
    <recommendedName>
        <fullName evidence="10">Peptidase C14 caspase domain-containing protein</fullName>
    </recommendedName>
</protein>
<dbReference type="Pfam" id="PF02517">
    <property type="entry name" value="Rce1-like"/>
    <property type="match status" value="1"/>
</dbReference>
<feature type="transmembrane region" description="Helical" evidence="5">
    <location>
        <begin position="1611"/>
        <end position="1631"/>
    </location>
</feature>
<dbReference type="Pfam" id="PF20703">
    <property type="entry name" value="nSTAND1"/>
    <property type="match status" value="1"/>
</dbReference>
<evidence type="ECO:0008006" key="10">
    <source>
        <dbReference type="Google" id="ProtNLM"/>
    </source>
</evidence>
<feature type="repeat" description="WD" evidence="3">
    <location>
        <begin position="981"/>
        <end position="1021"/>
    </location>
</feature>
<feature type="domain" description="CAAX prenyl protease 2/Lysostaphin resistance protein A-like" evidence="6">
    <location>
        <begin position="1677"/>
        <end position="1755"/>
    </location>
</feature>
<evidence type="ECO:0000313" key="9">
    <source>
        <dbReference type="Proteomes" id="UP001500888"/>
    </source>
</evidence>
<proteinExistence type="predicted"/>
<dbReference type="CDD" id="cd00200">
    <property type="entry name" value="WD40"/>
    <property type="match status" value="1"/>
</dbReference>
<dbReference type="SUPFAM" id="SSF52540">
    <property type="entry name" value="P-loop containing nucleoside triphosphate hydrolases"/>
    <property type="match status" value="1"/>
</dbReference>
<evidence type="ECO:0000256" key="4">
    <source>
        <dbReference type="SAM" id="MobiDB-lite"/>
    </source>
</evidence>
<reference evidence="9" key="1">
    <citation type="journal article" date="2019" name="Int. J. Syst. Evol. Microbiol.">
        <title>The Global Catalogue of Microorganisms (GCM) 10K type strain sequencing project: providing services to taxonomists for standard genome sequencing and annotation.</title>
        <authorList>
            <consortium name="The Broad Institute Genomics Platform"/>
            <consortium name="The Broad Institute Genome Sequencing Center for Infectious Disease"/>
            <person name="Wu L."/>
            <person name="Ma J."/>
        </authorList>
    </citation>
    <scope>NUCLEOTIDE SEQUENCE [LARGE SCALE GENOMIC DNA]</scope>
    <source>
        <strain evidence="9">JCM 16908</strain>
    </source>
</reference>
<dbReference type="Proteomes" id="UP001500888">
    <property type="component" value="Unassembled WGS sequence"/>
</dbReference>
<dbReference type="SUPFAM" id="SSF101908">
    <property type="entry name" value="Putative isomerase YbhE"/>
    <property type="match status" value="2"/>
</dbReference>
<accession>A0ABP7I0S5</accession>
<dbReference type="InterPro" id="IPR003675">
    <property type="entry name" value="Rce1/LyrA-like_dom"/>
</dbReference>
<feature type="transmembrane region" description="Helical" evidence="5">
    <location>
        <begin position="1705"/>
        <end position="1722"/>
    </location>
</feature>
<keyword evidence="2" id="KW-0677">Repeat</keyword>
<dbReference type="NCBIfam" id="NF047832">
    <property type="entry name" value="caspase_w_EACC1"/>
    <property type="match status" value="1"/>
</dbReference>
<dbReference type="PROSITE" id="PS00678">
    <property type="entry name" value="WD_REPEATS_1"/>
    <property type="match status" value="3"/>
</dbReference>
<sequence length="1765" mass="186898">MMRYPSPGETPGTSSPLGVRALLIGTGSHGGESDLPAVPAVEQTLVDLRSALVERCGLRPEAVQVLRDPPTPVEMGEAIGTVVEQATELVIFYYVGHGLVSTTGALHLAARNTDRRPTHLRHTALPYGTVREYLLESRARSCVVILDCCFSGRAAGGLGDPADEVVNLAQVAGGFVLTSAGYDEMALAPPGRVHTAFSGELLRLLTDGDPAGPSSFTWHDTYRYLSRVLPAQGFPRPRCRATGSVGDLVIALNPAYRPPVGVDTSLPSTPDDGESLADVCPYKGLAAFERADAPWFFGRERLTTALTGSLAARYDDAGPLMVVGASGAGKSSLLRAGLVPALARGALGVPGSASWPCLVFNPTADPMAALAHQVASLTGAAAEPFTDEPARLGSALRAALRQQAGDGGSAGARVVLVVDQFEEIFTQCDDEQARRAFIQALYNAAAGDGGEPSALVAIGVRADFYGQCAAYPELLSALQNHAVLVGSMSGSELRGAIERPAYAAGLRLQHGLVEVLMRDLGVEDEPSQNGTPYAAGMLPLLSHALLTTWRQRQGRVLTVAGYERTGGIRGAIAASADQVYAGLDESGQETARRLLLRLVHIGDGTDDSRRRVVHAELIADLPDPGQAAAILDAFAGEDARLVTIDRNTVEITHDALLHAWPKLRGWIDDDRAGLLVHQHLVEAARAWERDNRDPAGLYRGSRLAVAREWAQGDAGRERIGALAQAFLAAGIQLENHEQEAARRRTRRLRQMIAALVTLLLLATGTAFYALVKQRAAEEQQRLATARLLLTRAAATRATDPRTAMRLALASDRMSSTQDSRTAIAEALTESPIAASLSASSGQPRGVAYSPDGSLLAVAMGDGSVSLWNAVRPRYPEFLAVLPVGPSKPDAARNTSVSAWVSFSGDGYTLASTSGRSDVVRLWDVRDPRRPRLLTDLVDKELVPGAVAFSHTSPVLAVVDLAKTIWIWDVHDPARPQRTAVLSGDAGNVPSIAFSPTKPILAIGDNSTVRLWDLSDVRHPRRGAVRKRDFITGLAFSPDGGILASASLDRTTELWAVTGHDHVAYLKRLEGQGGWLAAVAFHPGAPLLVTTSWDRSVWLWDVSDPRHPRRTSSLKGHVSTVEAAAFGSRGNTLATVGFDGTAVLWDIGGAFRPSLTTELPPAKDQIGAVAHSPKGDLLATVADIVDKHVRLWRLRQTRRPVSLGALRLEQGVRGVALSSDGRTMATGGDPGFGAQRRTSAVRLWDISTPDHPQPVASLPGYTGSVNALEFRPDGRVLATTSAGAGVWLWDVTNRADPHRLFRSAGGILSDLAFGPDGRLLAATGGRVTTVWNVRDPRHATPMATLTSSTFSSASALAYSHDGTMLAIGGYAEASRSAQVELWAVGDLRHPALHAVLPAGVNAAVAFSRDDRTLATTGQDQAAWLWDISDPRRPARSAVLGENGGDVASIDFNPGHESIALGRLNGTTAIWNVEPALRLAGRLDGWACQAAGRGLSSDEWATEAPEVPYQATCPSGTDLAGRSTADPASGRTLWGEPAPVFTGAAFVLTLILLLHLAVSDPILTYRLVGTRTSPRGQWILIVADWVSIALVAVIVAIGPGVSRRHVGIAAPNPVWPAVTGAILVTAWVVFAVMERRPRRKNDTRRAAAPGTAEEPAKILSGGGPTRSPLTAGERRLGYALVVTAGVGGEILHHGFAIAAVVGLTPLGVVPAMLAVTAIVALGRLPMGMSRMLESAILGLIFGALYLLTESLLLPIVLSILLYIQPRR</sequence>
<organism evidence="8 9">
    <name type="scientific">Sphaerisporangium flaviroseum</name>
    <dbReference type="NCBI Taxonomy" id="509199"/>
    <lineage>
        <taxon>Bacteria</taxon>
        <taxon>Bacillati</taxon>
        <taxon>Actinomycetota</taxon>
        <taxon>Actinomycetes</taxon>
        <taxon>Streptosporangiales</taxon>
        <taxon>Streptosporangiaceae</taxon>
        <taxon>Sphaerisporangium</taxon>
    </lineage>
</organism>
<feature type="repeat" description="WD" evidence="3">
    <location>
        <begin position="836"/>
        <end position="868"/>
    </location>
</feature>
<dbReference type="PANTHER" id="PTHR19879">
    <property type="entry name" value="TRANSCRIPTION INITIATION FACTOR TFIID"/>
    <property type="match status" value="1"/>
</dbReference>
<dbReference type="SMART" id="SM00320">
    <property type="entry name" value="WD40"/>
    <property type="match status" value="14"/>
</dbReference>
<evidence type="ECO:0000313" key="8">
    <source>
        <dbReference type="EMBL" id="GAA3803383.1"/>
    </source>
</evidence>
<evidence type="ECO:0000256" key="3">
    <source>
        <dbReference type="PROSITE-ProRule" id="PRU00221"/>
    </source>
</evidence>
<evidence type="ECO:0000256" key="5">
    <source>
        <dbReference type="SAM" id="Phobius"/>
    </source>
</evidence>